<dbReference type="CDD" id="cd16327">
    <property type="entry name" value="RseB"/>
    <property type="match status" value="1"/>
</dbReference>
<dbReference type="Pfam" id="PF03888">
    <property type="entry name" value="MucB_RseB"/>
    <property type="match status" value="1"/>
</dbReference>
<dbReference type="EMBL" id="JBHUHT010000010">
    <property type="protein sequence ID" value="MFD2095915.1"/>
    <property type="molecule type" value="Genomic_DNA"/>
</dbReference>
<dbReference type="InterPro" id="IPR033436">
    <property type="entry name" value="MucB/RseB_C"/>
</dbReference>
<evidence type="ECO:0000256" key="1">
    <source>
        <dbReference type="ARBA" id="ARBA00004418"/>
    </source>
</evidence>
<accession>A0ABW4XKZ3</accession>
<evidence type="ECO:0000259" key="5">
    <source>
        <dbReference type="Pfam" id="PF03888"/>
    </source>
</evidence>
<evidence type="ECO:0000313" key="8">
    <source>
        <dbReference type="Proteomes" id="UP001597380"/>
    </source>
</evidence>
<comment type="caution">
    <text evidence="7">The sequence shown here is derived from an EMBL/GenBank/DDBJ whole genome shotgun (WGS) entry which is preliminary data.</text>
</comment>
<dbReference type="Gene3D" id="2.50.20.10">
    <property type="entry name" value="Lipoprotein localisation LolA/LolB/LppX"/>
    <property type="match status" value="1"/>
</dbReference>
<proteinExistence type="inferred from homology"/>
<dbReference type="Proteomes" id="UP001597380">
    <property type="component" value="Unassembled WGS sequence"/>
</dbReference>
<dbReference type="Gene3D" id="3.30.200.100">
    <property type="entry name" value="MucB/RseB, C-terminal domain"/>
    <property type="match status" value="1"/>
</dbReference>
<dbReference type="InterPro" id="IPR005588">
    <property type="entry name" value="MucB_RseB"/>
</dbReference>
<gene>
    <name evidence="7" type="ORF">ACFSJ3_07970</name>
</gene>
<comment type="similarity">
    <text evidence="2">Belongs to the RseB family.</text>
</comment>
<reference evidence="8" key="1">
    <citation type="journal article" date="2019" name="Int. J. Syst. Evol. Microbiol.">
        <title>The Global Catalogue of Microorganisms (GCM) 10K type strain sequencing project: providing services to taxonomists for standard genome sequencing and annotation.</title>
        <authorList>
            <consortium name="The Broad Institute Genomics Platform"/>
            <consortium name="The Broad Institute Genome Sequencing Center for Infectious Disease"/>
            <person name="Wu L."/>
            <person name="Ma J."/>
        </authorList>
    </citation>
    <scope>NUCLEOTIDE SEQUENCE [LARGE SCALE GENOMIC DNA]</scope>
    <source>
        <strain evidence="8">CGMCC 1.10992</strain>
    </source>
</reference>
<protein>
    <submittedName>
        <fullName evidence="7">MucB/RseB C-terminal domain-containing protein</fullName>
    </submittedName>
</protein>
<dbReference type="InterPro" id="IPR038484">
    <property type="entry name" value="MucB/RseB_C_sf"/>
</dbReference>
<comment type="subcellular location">
    <subcellularLocation>
        <location evidence="1">Periplasm</location>
    </subcellularLocation>
</comment>
<keyword evidence="3" id="KW-0732">Signal</keyword>
<evidence type="ECO:0000313" key="7">
    <source>
        <dbReference type="EMBL" id="MFD2095915.1"/>
    </source>
</evidence>
<evidence type="ECO:0000256" key="3">
    <source>
        <dbReference type="ARBA" id="ARBA00022729"/>
    </source>
</evidence>
<evidence type="ECO:0000256" key="2">
    <source>
        <dbReference type="ARBA" id="ARBA00008150"/>
    </source>
</evidence>
<dbReference type="PANTHER" id="PTHR38782">
    <property type="match status" value="1"/>
</dbReference>
<feature type="domain" description="MucB/RseB N-terminal" evidence="5">
    <location>
        <begin position="30"/>
        <end position="210"/>
    </location>
</feature>
<keyword evidence="4" id="KW-0574">Periplasm</keyword>
<sequence length="332" mass="37090">MTRTLFRSVVGGLLILLTISHAKGADKAPELLLQRMSDAFRQESYVISMVQNFGGRIEPLRLEHGFVDGHEISHLSYLNGPLRDIVRKDGTVSYLESERPAYSLKARQMDGPIPKPFLGDISAISENYRFVMGGKSRTAGRIAQLVRITPTEPDRYGLLVWSDVETGFLLRADVISREGDIVEQLQVVSIRLMDEPSEHLQSIAASQLPQTVPQPERRDTEDLVEWNVGWMPAGFELVNQDQHRLALTNDVVDYMMFSDGLIKFSVYINKVESQEERGSLVTRGALSLFSLINSGVEITVVGRMPPETAQRIAETVYPVVEKPRNKGLPNAG</sequence>
<evidence type="ECO:0000256" key="4">
    <source>
        <dbReference type="ARBA" id="ARBA00022764"/>
    </source>
</evidence>
<dbReference type="Pfam" id="PF17188">
    <property type="entry name" value="MucB_RseB_C"/>
    <property type="match status" value="1"/>
</dbReference>
<dbReference type="PIRSF" id="PIRSF005427">
    <property type="entry name" value="RseB"/>
    <property type="match status" value="1"/>
</dbReference>
<evidence type="ECO:0000259" key="6">
    <source>
        <dbReference type="Pfam" id="PF17188"/>
    </source>
</evidence>
<dbReference type="RefSeq" id="WP_345340685.1">
    <property type="nucleotide sequence ID" value="NZ_BAABLI010000016.1"/>
</dbReference>
<keyword evidence="8" id="KW-1185">Reference proteome</keyword>
<dbReference type="InterPro" id="IPR033434">
    <property type="entry name" value="MucB/RseB_N"/>
</dbReference>
<organism evidence="7 8">
    <name type="scientific">Corallincola platygyrae</name>
    <dbReference type="NCBI Taxonomy" id="1193278"/>
    <lineage>
        <taxon>Bacteria</taxon>
        <taxon>Pseudomonadati</taxon>
        <taxon>Pseudomonadota</taxon>
        <taxon>Gammaproteobacteria</taxon>
        <taxon>Alteromonadales</taxon>
        <taxon>Psychromonadaceae</taxon>
        <taxon>Corallincola</taxon>
    </lineage>
</organism>
<feature type="domain" description="MucB/RseB C-terminal" evidence="6">
    <location>
        <begin position="224"/>
        <end position="316"/>
    </location>
</feature>
<dbReference type="PANTHER" id="PTHR38782:SF1">
    <property type="entry name" value="SIGMA-E FACTOR REGULATORY PROTEIN RSEB"/>
    <property type="match status" value="1"/>
</dbReference>
<name>A0ABW4XKZ3_9GAMM</name>